<name>A0A9N9S467_9DIPT</name>
<keyword evidence="3" id="KW-1185">Reference proteome</keyword>
<dbReference type="AlphaFoldDB" id="A0A9N9S467"/>
<gene>
    <name evidence="2" type="ORF">CHIRRI_LOCUS11770</name>
</gene>
<keyword evidence="1" id="KW-0732">Signal</keyword>
<dbReference type="Proteomes" id="UP001153620">
    <property type="component" value="Chromosome 3"/>
</dbReference>
<reference evidence="2" key="1">
    <citation type="submission" date="2022-01" db="EMBL/GenBank/DDBJ databases">
        <authorList>
            <person name="King R."/>
        </authorList>
    </citation>
    <scope>NUCLEOTIDE SEQUENCE</scope>
</reference>
<sequence>MIKELFTVLVLTSSYLSDGILVMPPSSPTIHQLTIGLGVPLNLKHEAVVYGWTIKTHYYLPESTAQQLKWSYFRGVWKNYDAMHLETKLKPFPYGGRRKREEFTDKMFDQKYESNNVEVEETRSVQLKKDALYDEVDELFDDHIDNQGNIPKLSDYPLKTEKELMDMSGIRCPSSTSDVIVNREHYDYLKAEMLGEAGHQLILGLGVPLNLENEAVTYVKAQYFLPESTAEQLKWPYFPGVWSNYNGLLTPPKNLTKTALNTVSQYVETRWKPFPNGGRRKREILIDKLSGQKYEKYDVEVKEVGNVELKINNLYDDEEDEMFDDYIDNQGNKPKLSDYPLKTKEELMDTSGTRWLLYDGFGKMLTAKGLEGRYCVLRSICEAAESNFGFHNGLFGQLFHLFFTPSSTSDVIVNKEHYDYLKAEMLGEAGKPCDQIFHQCKRSVLEIFTKSYDMDFKIDK</sequence>
<dbReference type="OrthoDB" id="8186940at2759"/>
<protein>
    <submittedName>
        <fullName evidence="2">Uncharacterized protein</fullName>
    </submittedName>
</protein>
<dbReference type="PANTHER" id="PTHR21398">
    <property type="entry name" value="AGAP007094-PA"/>
    <property type="match status" value="1"/>
</dbReference>
<reference evidence="2" key="2">
    <citation type="submission" date="2022-10" db="EMBL/GenBank/DDBJ databases">
        <authorList>
            <consortium name="ENA_rothamsted_submissions"/>
            <consortium name="culmorum"/>
            <person name="King R."/>
        </authorList>
    </citation>
    <scope>NUCLEOTIDE SEQUENCE</scope>
</reference>
<dbReference type="PANTHER" id="PTHR21398:SF21">
    <property type="entry name" value="AGAP004005-PA"/>
    <property type="match status" value="1"/>
</dbReference>
<dbReference type="EMBL" id="OU895879">
    <property type="protein sequence ID" value="CAG9808936.1"/>
    <property type="molecule type" value="Genomic_DNA"/>
</dbReference>
<evidence type="ECO:0000256" key="1">
    <source>
        <dbReference type="SAM" id="SignalP"/>
    </source>
</evidence>
<dbReference type="InterPro" id="IPR006631">
    <property type="entry name" value="DM4_12"/>
</dbReference>
<feature type="signal peptide" evidence="1">
    <location>
        <begin position="1"/>
        <end position="19"/>
    </location>
</feature>
<evidence type="ECO:0000313" key="2">
    <source>
        <dbReference type="EMBL" id="CAG9808936.1"/>
    </source>
</evidence>
<organism evidence="2 3">
    <name type="scientific">Chironomus riparius</name>
    <dbReference type="NCBI Taxonomy" id="315576"/>
    <lineage>
        <taxon>Eukaryota</taxon>
        <taxon>Metazoa</taxon>
        <taxon>Ecdysozoa</taxon>
        <taxon>Arthropoda</taxon>
        <taxon>Hexapoda</taxon>
        <taxon>Insecta</taxon>
        <taxon>Pterygota</taxon>
        <taxon>Neoptera</taxon>
        <taxon>Endopterygota</taxon>
        <taxon>Diptera</taxon>
        <taxon>Nematocera</taxon>
        <taxon>Chironomoidea</taxon>
        <taxon>Chironomidae</taxon>
        <taxon>Chironominae</taxon>
        <taxon>Chironomus</taxon>
    </lineage>
</organism>
<accession>A0A9N9S467</accession>
<feature type="chain" id="PRO_5040304371" evidence="1">
    <location>
        <begin position="20"/>
        <end position="460"/>
    </location>
</feature>
<dbReference type="Pfam" id="PF07841">
    <property type="entry name" value="DM4_12"/>
    <property type="match status" value="1"/>
</dbReference>
<dbReference type="SMART" id="SM00718">
    <property type="entry name" value="DM4_12"/>
    <property type="match status" value="1"/>
</dbReference>
<evidence type="ECO:0000313" key="3">
    <source>
        <dbReference type="Proteomes" id="UP001153620"/>
    </source>
</evidence>
<proteinExistence type="predicted"/>